<keyword evidence="1" id="KW-0732">Signal</keyword>
<gene>
    <name evidence="2" type="ORF">CAEBREN_16400</name>
</gene>
<evidence type="ECO:0000256" key="1">
    <source>
        <dbReference type="SAM" id="SignalP"/>
    </source>
</evidence>
<accession>G0P1V9</accession>
<dbReference type="Proteomes" id="UP000008068">
    <property type="component" value="Unassembled WGS sequence"/>
</dbReference>
<dbReference type="InterPro" id="IPR013320">
    <property type="entry name" value="ConA-like_dom_sf"/>
</dbReference>
<feature type="chain" id="PRO_5003406752" description="Galectin" evidence="1">
    <location>
        <begin position="18"/>
        <end position="156"/>
    </location>
</feature>
<dbReference type="AlphaFoldDB" id="G0P1V9"/>
<dbReference type="OrthoDB" id="5901190at2759"/>
<dbReference type="eggNOG" id="ENOG502TKA8">
    <property type="taxonomic scope" value="Eukaryota"/>
</dbReference>
<reference evidence="3" key="1">
    <citation type="submission" date="2011-07" db="EMBL/GenBank/DDBJ databases">
        <authorList>
            <consortium name="Caenorhabditis brenneri Sequencing and Analysis Consortium"/>
            <person name="Wilson R.K."/>
        </authorList>
    </citation>
    <scope>NUCLEOTIDE SEQUENCE [LARGE SCALE GENOMIC DNA]</scope>
    <source>
        <strain evidence="3">PB2801</strain>
    </source>
</reference>
<dbReference type="EMBL" id="GL380018">
    <property type="protein sequence ID" value="EGT42814.1"/>
    <property type="molecule type" value="Genomic_DNA"/>
</dbReference>
<dbReference type="SUPFAM" id="SSF49899">
    <property type="entry name" value="Concanavalin A-like lectins/glucanases"/>
    <property type="match status" value="1"/>
</dbReference>
<sequence length="156" mass="17795">MMQYMLFFVLYLGAVHSAPLPSSFSKFNKQRTELLEAGVPEVLEAPADVPTFKHIGRLDNVQEGTEVLVEGTFTGRFDIDLKCESGSFCVPLHICVRPAEQVTVNDHWTKMYEHRMNFEQAKQIMVKGDVSLDLLEIYQPESMEEPIDTNEITKKL</sequence>
<proteinExistence type="predicted"/>
<dbReference type="InParanoid" id="G0P1V9"/>
<feature type="signal peptide" evidence="1">
    <location>
        <begin position="1"/>
        <end position="17"/>
    </location>
</feature>
<organism evidence="3">
    <name type="scientific">Caenorhabditis brenneri</name>
    <name type="common">Nematode worm</name>
    <dbReference type="NCBI Taxonomy" id="135651"/>
    <lineage>
        <taxon>Eukaryota</taxon>
        <taxon>Metazoa</taxon>
        <taxon>Ecdysozoa</taxon>
        <taxon>Nematoda</taxon>
        <taxon>Chromadorea</taxon>
        <taxon>Rhabditida</taxon>
        <taxon>Rhabditina</taxon>
        <taxon>Rhabditomorpha</taxon>
        <taxon>Rhabditoidea</taxon>
        <taxon>Rhabditidae</taxon>
        <taxon>Peloderinae</taxon>
        <taxon>Caenorhabditis</taxon>
    </lineage>
</organism>
<name>G0P1V9_CAEBE</name>
<evidence type="ECO:0008006" key="4">
    <source>
        <dbReference type="Google" id="ProtNLM"/>
    </source>
</evidence>
<dbReference type="HOGENOM" id="CLU_119691_0_0_1"/>
<evidence type="ECO:0000313" key="2">
    <source>
        <dbReference type="EMBL" id="EGT42814.1"/>
    </source>
</evidence>
<keyword evidence="3" id="KW-1185">Reference proteome</keyword>
<protein>
    <recommendedName>
        <fullName evidence="4">Galectin</fullName>
    </recommendedName>
</protein>
<evidence type="ECO:0000313" key="3">
    <source>
        <dbReference type="Proteomes" id="UP000008068"/>
    </source>
</evidence>